<evidence type="ECO:0000256" key="2">
    <source>
        <dbReference type="ARBA" id="ARBA00022676"/>
    </source>
</evidence>
<comment type="subcellular location">
    <subcellularLocation>
        <location evidence="5">Membrane</location>
        <topology evidence="5">Single-pass membrane protein</topology>
    </subcellularLocation>
</comment>
<dbReference type="InterPro" id="IPR050271">
    <property type="entry name" value="UDP-glycosyltransferase"/>
</dbReference>
<dbReference type="GO" id="GO:0015020">
    <property type="term" value="F:glucuronosyltransferase activity"/>
    <property type="evidence" value="ECO:0007669"/>
    <property type="project" value="UniProtKB-EC"/>
</dbReference>
<organism evidence="6 7">
    <name type="scientific">Allacma fusca</name>
    <dbReference type="NCBI Taxonomy" id="39272"/>
    <lineage>
        <taxon>Eukaryota</taxon>
        <taxon>Metazoa</taxon>
        <taxon>Ecdysozoa</taxon>
        <taxon>Arthropoda</taxon>
        <taxon>Hexapoda</taxon>
        <taxon>Collembola</taxon>
        <taxon>Symphypleona</taxon>
        <taxon>Sminthuridae</taxon>
        <taxon>Allacma</taxon>
    </lineage>
</organism>
<sequence length="423" mass="48554">MKQQVLLEISLLLALSNIFTPIQTAKIFFMIPLTTKSEKQPWFPLIDALGKRGHEITVASIVKSNYTSPNVKEFISTDYESFLGDEFSNPIEVRKNSGRYFSLVMDYDYAFKACHKVYANPEFQKAINQEYDLIFFNFFFQDCFLGILHKKQTPFIIFSSMLPYHYLWELAGSTLSPSFVPFALGPPRPLGKLSFRDRLENFLLDLHLKLMTHFSYLPDAEKIYRTYVGENSPSAYDIHKNFTLIFSNTHYTYNAPTPTMPDIIEVGGMHCRPANPLPKELDDFLSAFSKMKQRVIWKFEGDLKNLPANVKISKWLPQQDILGHPNIKLFMTHGGAMSTYEAVYHGVPLLTLPVFCDQNINSNLAVERGMGLEVEILDLTENIISTALEEILTNPKYEHKAKELSSVFRDQPQTPIERGVFWA</sequence>
<dbReference type="EC" id="2.4.1.17" evidence="5"/>
<accession>A0A8J2KC48</accession>
<evidence type="ECO:0000313" key="7">
    <source>
        <dbReference type="Proteomes" id="UP000708208"/>
    </source>
</evidence>
<dbReference type="PANTHER" id="PTHR48043">
    <property type="entry name" value="EG:EG0003.4 PROTEIN-RELATED"/>
    <property type="match status" value="1"/>
</dbReference>
<dbReference type="FunFam" id="3.40.50.2000:FF:000050">
    <property type="entry name" value="UDP-glucuronosyltransferase"/>
    <property type="match status" value="1"/>
</dbReference>
<proteinExistence type="inferred from homology"/>
<dbReference type="PANTHER" id="PTHR48043:SF159">
    <property type="entry name" value="EG:EG0003.4 PROTEIN-RELATED"/>
    <property type="match status" value="1"/>
</dbReference>
<evidence type="ECO:0000256" key="5">
    <source>
        <dbReference type="RuleBase" id="RU362059"/>
    </source>
</evidence>
<evidence type="ECO:0000256" key="3">
    <source>
        <dbReference type="ARBA" id="ARBA00022679"/>
    </source>
</evidence>
<evidence type="ECO:0000256" key="1">
    <source>
        <dbReference type="ARBA" id="ARBA00009995"/>
    </source>
</evidence>
<name>A0A8J2KC48_9HEXA</name>
<keyword evidence="2 4" id="KW-0328">Glycosyltransferase</keyword>
<comment type="caution">
    <text evidence="6">The sequence shown here is derived from an EMBL/GenBank/DDBJ whole genome shotgun (WGS) entry which is preliminary data.</text>
</comment>
<dbReference type="Pfam" id="PF00201">
    <property type="entry name" value="UDPGT"/>
    <property type="match status" value="1"/>
</dbReference>
<dbReference type="OrthoDB" id="5835829at2759"/>
<dbReference type="InterPro" id="IPR002213">
    <property type="entry name" value="UDP_glucos_trans"/>
</dbReference>
<reference evidence="6" key="1">
    <citation type="submission" date="2021-06" db="EMBL/GenBank/DDBJ databases">
        <authorList>
            <person name="Hodson N. C."/>
            <person name="Mongue J. A."/>
            <person name="Jaron S. K."/>
        </authorList>
    </citation>
    <scope>NUCLEOTIDE SEQUENCE</scope>
</reference>
<keyword evidence="7" id="KW-1185">Reference proteome</keyword>
<protein>
    <recommendedName>
        <fullName evidence="5">UDP-glucuronosyltransferase</fullName>
        <ecNumber evidence="5">2.4.1.17</ecNumber>
    </recommendedName>
</protein>
<dbReference type="Proteomes" id="UP000708208">
    <property type="component" value="Unassembled WGS sequence"/>
</dbReference>
<dbReference type="PROSITE" id="PS00375">
    <property type="entry name" value="UDPGT"/>
    <property type="match status" value="1"/>
</dbReference>
<evidence type="ECO:0000313" key="6">
    <source>
        <dbReference type="EMBL" id="CAG7786008.1"/>
    </source>
</evidence>
<dbReference type="AlphaFoldDB" id="A0A8J2KC48"/>
<comment type="similarity">
    <text evidence="1 4">Belongs to the UDP-glycosyltransferase family.</text>
</comment>
<keyword evidence="3 4" id="KW-0808">Transferase</keyword>
<feature type="non-terminal residue" evidence="6">
    <location>
        <position position="423"/>
    </location>
</feature>
<gene>
    <name evidence="6" type="ORF">AFUS01_LOCUS24594</name>
</gene>
<evidence type="ECO:0000256" key="4">
    <source>
        <dbReference type="RuleBase" id="RU003718"/>
    </source>
</evidence>
<dbReference type="GO" id="GO:0016020">
    <property type="term" value="C:membrane"/>
    <property type="evidence" value="ECO:0007669"/>
    <property type="project" value="UniProtKB-SubCell"/>
</dbReference>
<comment type="catalytic activity">
    <reaction evidence="5">
        <text>glucuronate acceptor + UDP-alpha-D-glucuronate = acceptor beta-D-glucuronoside + UDP + H(+)</text>
        <dbReference type="Rhea" id="RHEA:21032"/>
        <dbReference type="ChEBI" id="CHEBI:15378"/>
        <dbReference type="ChEBI" id="CHEBI:58052"/>
        <dbReference type="ChEBI" id="CHEBI:58223"/>
        <dbReference type="ChEBI" id="CHEBI:132367"/>
        <dbReference type="ChEBI" id="CHEBI:132368"/>
        <dbReference type="EC" id="2.4.1.17"/>
    </reaction>
</comment>
<dbReference type="CDD" id="cd03784">
    <property type="entry name" value="GT1_Gtf-like"/>
    <property type="match status" value="1"/>
</dbReference>
<feature type="non-terminal residue" evidence="6">
    <location>
        <position position="1"/>
    </location>
</feature>
<dbReference type="InterPro" id="IPR035595">
    <property type="entry name" value="UDP_glycos_trans_CS"/>
</dbReference>
<dbReference type="EMBL" id="CAJVCH010308644">
    <property type="protein sequence ID" value="CAG7786008.1"/>
    <property type="molecule type" value="Genomic_DNA"/>
</dbReference>